<reference evidence="3" key="1">
    <citation type="journal article" date="2018" name="PLoS Negl. Trop. Dis.">
        <title>Sialome diversity of ticks revealed by RNAseq of single tick salivary glands.</title>
        <authorList>
            <person name="Perner J."/>
            <person name="Kropackova S."/>
            <person name="Kopacek P."/>
            <person name="Ribeiro J.M."/>
        </authorList>
    </citation>
    <scope>NUCLEOTIDE SEQUENCE</scope>
    <source>
        <strain evidence="3">Siblings of single egg batch collected in Ceske Budejovice</strain>
        <tissue evidence="3">Salivary glands</tissue>
    </source>
</reference>
<evidence type="ECO:0000256" key="1">
    <source>
        <dbReference type="SAM" id="MobiDB-lite"/>
    </source>
</evidence>
<feature type="non-terminal residue" evidence="3">
    <location>
        <position position="106"/>
    </location>
</feature>
<dbReference type="EMBL" id="GEGO01003840">
    <property type="protein sequence ID" value="JAR91564.1"/>
    <property type="molecule type" value="Transcribed_RNA"/>
</dbReference>
<protein>
    <submittedName>
        <fullName evidence="3">Putative secreted protein</fullName>
    </submittedName>
</protein>
<evidence type="ECO:0000313" key="3">
    <source>
        <dbReference type="EMBL" id="JAR91564.1"/>
    </source>
</evidence>
<evidence type="ECO:0000256" key="2">
    <source>
        <dbReference type="SAM" id="SignalP"/>
    </source>
</evidence>
<accession>A0A147BLC3</accession>
<keyword evidence="2" id="KW-0732">Signal</keyword>
<feature type="signal peptide" evidence="2">
    <location>
        <begin position="1"/>
        <end position="22"/>
    </location>
</feature>
<organism evidence="3">
    <name type="scientific">Ixodes ricinus</name>
    <name type="common">Common tick</name>
    <name type="synonym">Acarus ricinus</name>
    <dbReference type="NCBI Taxonomy" id="34613"/>
    <lineage>
        <taxon>Eukaryota</taxon>
        <taxon>Metazoa</taxon>
        <taxon>Ecdysozoa</taxon>
        <taxon>Arthropoda</taxon>
        <taxon>Chelicerata</taxon>
        <taxon>Arachnida</taxon>
        <taxon>Acari</taxon>
        <taxon>Parasitiformes</taxon>
        <taxon>Ixodida</taxon>
        <taxon>Ixodoidea</taxon>
        <taxon>Ixodidae</taxon>
        <taxon>Ixodinae</taxon>
        <taxon>Ixodes</taxon>
    </lineage>
</organism>
<sequence length="106" mass="11820">MVWCAHQAAWWAHLAAWWAHEAVWCGTRLSCCAQQAVVRVYQHFWWAHQPGVLDTAALLVGLPNWCARYTSNTDGHTTSSGVTPGFPDKSPRFPDITPGLPGVFFI</sequence>
<dbReference type="AlphaFoldDB" id="A0A147BLC3"/>
<name>A0A147BLC3_IXORI</name>
<feature type="chain" id="PRO_5007542561" evidence="2">
    <location>
        <begin position="23"/>
        <end position="106"/>
    </location>
</feature>
<proteinExistence type="predicted"/>
<feature type="region of interest" description="Disordered" evidence="1">
    <location>
        <begin position="72"/>
        <end position="91"/>
    </location>
</feature>
<feature type="compositionally biased region" description="Polar residues" evidence="1">
    <location>
        <begin position="72"/>
        <end position="82"/>
    </location>
</feature>